<proteinExistence type="predicted"/>
<evidence type="ECO:0000256" key="1">
    <source>
        <dbReference type="SAM" id="MobiDB-lite"/>
    </source>
</evidence>
<dbReference type="AlphaFoldDB" id="A0A2N0YWU7"/>
<sequence>MLNSEGKNQVCNNETRNKNARQWTKHYLEKRKKNGTSDMPSDMVCKQELCHQSPNQEGGNPEQNQTIGDQEQLLEGVEQTQSIGNQQITQEGGEQSQSISDTQQNHTLGNVQQTFGNTEQNLGNQEVTQNQSHGNQTQTLGDQNIGDQNVSGHTNNSPLNNNQTIDTRVSGITINLSPSCNSCNKKCDDSCNKKRGMEHCEECCRQSLCALLKQIQALQNTTPDNGVNIELSFQTTPNPVENQVITNINNCRTVTFMEEGQTENFPSTTVLFNQLNGISVSSASNELFALVNQLAATCNILPSYSCECTWSKDFVCDSTIASDLASAARFGVPVQLLLEGQTSPTDLLNVLNVCDCLIFLADDLTTPTTIYVYTACAINGFITA</sequence>
<feature type="compositionally biased region" description="Polar residues" evidence="1">
    <location>
        <begin position="1"/>
        <end position="14"/>
    </location>
</feature>
<reference evidence="2 3" key="1">
    <citation type="journal article" date="2003" name="Int. J. Syst. Evol. Microbiol.">
        <title>Bacillus nealsonii sp. nov., isolated from a spacecraft-assembly facility, whose spores are gamma-radiation resistant.</title>
        <authorList>
            <person name="Venkateswaran K."/>
            <person name="Kempf M."/>
            <person name="Chen F."/>
            <person name="Satomi M."/>
            <person name="Nicholson W."/>
            <person name="Kern R."/>
        </authorList>
    </citation>
    <scope>NUCLEOTIDE SEQUENCE [LARGE SCALE GENOMIC DNA]</scope>
    <source>
        <strain evidence="2 3">FO-92</strain>
    </source>
</reference>
<feature type="region of interest" description="Disordered" evidence="1">
    <location>
        <begin position="126"/>
        <end position="164"/>
    </location>
</feature>
<name>A0A2N0YWU7_9BACI</name>
<feature type="region of interest" description="Disordered" evidence="1">
    <location>
        <begin position="1"/>
        <end position="22"/>
    </location>
</feature>
<dbReference type="EMBL" id="PISE01000064">
    <property type="protein sequence ID" value="PKG21737.1"/>
    <property type="molecule type" value="Genomic_DNA"/>
</dbReference>
<gene>
    <name evidence="2" type="ORF">CWS01_20790</name>
</gene>
<dbReference type="OrthoDB" id="2938080at2"/>
<comment type="caution">
    <text evidence="2">The sequence shown here is derived from an EMBL/GenBank/DDBJ whole genome shotgun (WGS) entry which is preliminary data.</text>
</comment>
<evidence type="ECO:0000313" key="2">
    <source>
        <dbReference type="EMBL" id="PKG21737.1"/>
    </source>
</evidence>
<protein>
    <submittedName>
        <fullName evidence="2">Uncharacterized protein</fullName>
    </submittedName>
</protein>
<keyword evidence="3" id="KW-1185">Reference proteome</keyword>
<dbReference type="RefSeq" id="WP_101179221.1">
    <property type="nucleotide sequence ID" value="NZ_PISE01000064.1"/>
</dbReference>
<accession>A0A2N0YWU7</accession>
<dbReference type="Proteomes" id="UP000233375">
    <property type="component" value="Unassembled WGS sequence"/>
</dbReference>
<organism evidence="2 3">
    <name type="scientific">Niallia nealsonii</name>
    <dbReference type="NCBI Taxonomy" id="115979"/>
    <lineage>
        <taxon>Bacteria</taxon>
        <taxon>Bacillati</taxon>
        <taxon>Bacillota</taxon>
        <taxon>Bacilli</taxon>
        <taxon>Bacillales</taxon>
        <taxon>Bacillaceae</taxon>
        <taxon>Niallia</taxon>
    </lineage>
</organism>
<evidence type="ECO:0000313" key="3">
    <source>
        <dbReference type="Proteomes" id="UP000233375"/>
    </source>
</evidence>